<dbReference type="EMBL" id="LKCW01000001">
    <property type="protein sequence ID" value="KPM46415.1"/>
    <property type="molecule type" value="Genomic_DNA"/>
</dbReference>
<sequence>MQDRLGRTPLMLATFKGPDRVNTVLQGIRMANGGGRAEQIDLTEKGPVNIPRLKPSKFNFSQVCGDLRLTSFYAGLKVGRGLEKSAQKKPRDRAMPSESEPRDINPGFEHVSGPEDDQESESETLSSNEEPSELEDKQDSGAQYPARRSLRQMLSTRSRLGKDEWEVWSDNESIFGEATTKKPSPMPQELPASAEG</sequence>
<feature type="compositionally biased region" description="Basic and acidic residues" evidence="1">
    <location>
        <begin position="92"/>
        <end position="103"/>
    </location>
</feature>
<evidence type="ECO:0000313" key="2">
    <source>
        <dbReference type="EMBL" id="KPM46415.1"/>
    </source>
</evidence>
<comment type="caution">
    <text evidence="2">The sequence shown here is derived from an EMBL/GenBank/DDBJ whole genome shotgun (WGS) entry which is preliminary data.</text>
</comment>
<gene>
    <name evidence="2" type="ORF">AK830_g72</name>
</gene>
<evidence type="ECO:0000256" key="1">
    <source>
        <dbReference type="SAM" id="MobiDB-lite"/>
    </source>
</evidence>
<accession>A0A0P7BM83</accession>
<organism evidence="2 3">
    <name type="scientific">Neonectria ditissima</name>
    <dbReference type="NCBI Taxonomy" id="78410"/>
    <lineage>
        <taxon>Eukaryota</taxon>
        <taxon>Fungi</taxon>
        <taxon>Dikarya</taxon>
        <taxon>Ascomycota</taxon>
        <taxon>Pezizomycotina</taxon>
        <taxon>Sordariomycetes</taxon>
        <taxon>Hypocreomycetidae</taxon>
        <taxon>Hypocreales</taxon>
        <taxon>Nectriaceae</taxon>
        <taxon>Neonectria</taxon>
    </lineage>
</organism>
<protein>
    <submittedName>
        <fullName evidence="2">Uncharacterized protein</fullName>
    </submittedName>
</protein>
<reference evidence="2 3" key="1">
    <citation type="submission" date="2015-09" db="EMBL/GenBank/DDBJ databases">
        <title>Draft genome of a European isolate of the apple canker pathogen Neonectria ditissima.</title>
        <authorList>
            <person name="Gomez-Cortecero A."/>
            <person name="Harrison R.J."/>
            <person name="Armitage A.D."/>
        </authorList>
    </citation>
    <scope>NUCLEOTIDE SEQUENCE [LARGE SCALE GENOMIC DNA]</scope>
    <source>
        <strain evidence="2 3">R09/05</strain>
    </source>
</reference>
<dbReference type="AlphaFoldDB" id="A0A0P7BM83"/>
<evidence type="ECO:0000313" key="3">
    <source>
        <dbReference type="Proteomes" id="UP000050424"/>
    </source>
</evidence>
<feature type="region of interest" description="Disordered" evidence="1">
    <location>
        <begin position="82"/>
        <end position="196"/>
    </location>
</feature>
<name>A0A0P7BM83_9HYPO</name>
<proteinExistence type="predicted"/>
<dbReference type="Proteomes" id="UP000050424">
    <property type="component" value="Unassembled WGS sequence"/>
</dbReference>
<keyword evidence="3" id="KW-1185">Reference proteome</keyword>